<sequence length="304" mass="32479">MSTTETGTRWRTQIPADIDRPAPLIAGLSARQLLLLAPLALAAWGLLWLLRPHLPLWALGLAVAPLVGTGVAVVAGHRDGLSLDALAWAGLRWWRAPKRRVGAPGGIRHLPAWAPTQGRHPALAPLRLPARAIGEDGTIDLGERHAVMVECSTLNLALASSGEQDAAIGAFAGVLHTLTEPAQILVRARRHDLTPLIDLLGQRAPALAHPDLEQAARDHAVWLARLQADRELLQRHLLLVLTATGSHGGGLAERAEDVTTQLGALGLRARVCNGEQVWAYLHDSLHPDPDPATHPGTDIAEEAM</sequence>
<dbReference type="AlphaFoldDB" id="A0A4P6Q4F1"/>
<dbReference type="RefSeq" id="WP_131099463.1">
    <property type="nucleotide sequence ID" value="NZ_CP036455.1"/>
</dbReference>
<dbReference type="EMBL" id="CP036455">
    <property type="protein sequence ID" value="QBI55463.1"/>
    <property type="molecule type" value="Genomic_DNA"/>
</dbReference>
<evidence type="ECO:0000256" key="2">
    <source>
        <dbReference type="SAM" id="Phobius"/>
    </source>
</evidence>
<proteinExistence type="predicted"/>
<reference evidence="3 4" key="1">
    <citation type="submission" date="2019-02" db="EMBL/GenBank/DDBJ databases">
        <authorList>
            <person name="Khodamoradi S."/>
            <person name="Hahnke R.L."/>
            <person name="Kaempfer P."/>
            <person name="Schumann P."/>
            <person name="Rohde M."/>
            <person name="Steinert M."/>
            <person name="Luzhetskyy A."/>
            <person name="Wink J."/>
            <person name="Ruckert C."/>
        </authorList>
    </citation>
    <scope>NUCLEOTIDE SEQUENCE [LARGE SCALE GENOMIC DNA]</scope>
    <source>
        <strain evidence="3 4">M2</strain>
    </source>
</reference>
<dbReference type="InterPro" id="IPR024414">
    <property type="entry name" value="Uncharacterised_PrgI"/>
</dbReference>
<dbReference type="OrthoDB" id="3354527at2"/>
<dbReference type="Proteomes" id="UP000292235">
    <property type="component" value="Chromosome"/>
</dbReference>
<dbReference type="KEGG" id="strr:EKD16_18495"/>
<accession>A0A4P6Q4F1</accession>
<feature type="region of interest" description="Disordered" evidence="1">
    <location>
        <begin position="284"/>
        <end position="304"/>
    </location>
</feature>
<keyword evidence="2" id="KW-1133">Transmembrane helix</keyword>
<protein>
    <submittedName>
        <fullName evidence="3">PrgI family protein</fullName>
    </submittedName>
</protein>
<evidence type="ECO:0000313" key="3">
    <source>
        <dbReference type="EMBL" id="QBI55463.1"/>
    </source>
</evidence>
<feature type="transmembrane region" description="Helical" evidence="2">
    <location>
        <begin position="33"/>
        <end position="50"/>
    </location>
</feature>
<keyword evidence="4" id="KW-1185">Reference proteome</keyword>
<gene>
    <name evidence="3" type="ORF">EKD16_18495</name>
</gene>
<keyword evidence="2" id="KW-0472">Membrane</keyword>
<feature type="transmembrane region" description="Helical" evidence="2">
    <location>
        <begin position="56"/>
        <end position="76"/>
    </location>
</feature>
<dbReference type="Pfam" id="PF12666">
    <property type="entry name" value="PrgI"/>
    <property type="match status" value="1"/>
</dbReference>
<evidence type="ECO:0000313" key="4">
    <source>
        <dbReference type="Proteomes" id="UP000292235"/>
    </source>
</evidence>
<keyword evidence="2" id="KW-0812">Transmembrane</keyword>
<name>A0A4P6Q4F1_9ACTN</name>
<evidence type="ECO:0000256" key="1">
    <source>
        <dbReference type="SAM" id="MobiDB-lite"/>
    </source>
</evidence>
<organism evidence="3 4">
    <name type="scientific">Streptomonospora litoralis</name>
    <dbReference type="NCBI Taxonomy" id="2498135"/>
    <lineage>
        <taxon>Bacteria</taxon>
        <taxon>Bacillati</taxon>
        <taxon>Actinomycetota</taxon>
        <taxon>Actinomycetes</taxon>
        <taxon>Streptosporangiales</taxon>
        <taxon>Nocardiopsidaceae</taxon>
        <taxon>Streptomonospora</taxon>
    </lineage>
</organism>